<dbReference type="Pfam" id="PF06866">
    <property type="entry name" value="DUF1256"/>
    <property type="match status" value="1"/>
</dbReference>
<evidence type="ECO:0000313" key="2">
    <source>
        <dbReference type="Proteomes" id="UP000217696"/>
    </source>
</evidence>
<dbReference type="OrthoDB" id="9815953at2"/>
<protein>
    <submittedName>
        <fullName evidence="1">Uncharacterized protein</fullName>
    </submittedName>
</protein>
<dbReference type="SUPFAM" id="SSF53163">
    <property type="entry name" value="HybD-like"/>
    <property type="match status" value="1"/>
</dbReference>
<name>A0A0U5BBA9_9BACL</name>
<sequence length="196" mass="20835">MTSKEEVAVALRYMLPTFDAESYVFACIGTDRSTGDSLGPLVGSKLAADGYDVIGTLDKPLHAVNLEERLSQVPAGKTVIAIDACLGSMRKVGTVSVTEGPLKPGAGVGKKLVEVGDYHIKAFVNVGTPNYAENYFNLANTRLSIVFKLASVICDAIMEVIAPVVFEEVAASEDTDRFSAGLSDQQEQKIVDECIG</sequence>
<evidence type="ECO:0000313" key="1">
    <source>
        <dbReference type="EMBL" id="BAU28188.1"/>
    </source>
</evidence>
<reference evidence="1 2" key="1">
    <citation type="submission" date="2015-12" db="EMBL/GenBank/DDBJ databases">
        <title>Genome sequence of Aneurinibacillus soli.</title>
        <authorList>
            <person name="Lee J.S."/>
            <person name="Lee K.C."/>
            <person name="Kim K.K."/>
            <person name="Lee B.W."/>
        </authorList>
    </citation>
    <scope>NUCLEOTIDE SEQUENCE [LARGE SCALE GENOMIC DNA]</scope>
    <source>
        <strain evidence="1 2">CB4</strain>
    </source>
</reference>
<dbReference type="RefSeq" id="WP_096465965.1">
    <property type="nucleotide sequence ID" value="NZ_AP017312.1"/>
</dbReference>
<organism evidence="1 2">
    <name type="scientific">Aneurinibacillus soli</name>
    <dbReference type="NCBI Taxonomy" id="1500254"/>
    <lineage>
        <taxon>Bacteria</taxon>
        <taxon>Bacillati</taxon>
        <taxon>Bacillota</taxon>
        <taxon>Bacilli</taxon>
        <taxon>Bacillales</taxon>
        <taxon>Paenibacillaceae</taxon>
        <taxon>Aneurinibacillus group</taxon>
        <taxon>Aneurinibacillus</taxon>
    </lineage>
</organism>
<dbReference type="EMBL" id="AP017312">
    <property type="protein sequence ID" value="BAU28188.1"/>
    <property type="molecule type" value="Genomic_DNA"/>
</dbReference>
<dbReference type="AlphaFoldDB" id="A0A0U5BBA9"/>
<proteinExistence type="predicted"/>
<dbReference type="InterPro" id="IPR009665">
    <property type="entry name" value="YyaC"/>
</dbReference>
<dbReference type="InterPro" id="IPR023430">
    <property type="entry name" value="Pept_HybD-like_dom_sf"/>
</dbReference>
<accession>A0A0U5BBA9</accession>
<dbReference type="NCBIfam" id="TIGR02841">
    <property type="entry name" value="spore_YyaC"/>
    <property type="match status" value="1"/>
</dbReference>
<gene>
    <name evidence="1" type="ORF">CB4_02362</name>
</gene>
<dbReference type="KEGG" id="asoc:CB4_02362"/>
<dbReference type="Proteomes" id="UP000217696">
    <property type="component" value="Chromosome"/>
</dbReference>
<keyword evidence="2" id="KW-1185">Reference proteome</keyword>